<accession>A0A174CD57</accession>
<evidence type="ECO:0000256" key="1">
    <source>
        <dbReference type="ARBA" id="ARBA00022722"/>
    </source>
</evidence>
<dbReference type="PANTHER" id="PTHR23044">
    <property type="entry name" value="3'-5' EXONUCLEASE ERI1-RELATED"/>
    <property type="match status" value="1"/>
</dbReference>
<reference evidence="7 8" key="1">
    <citation type="submission" date="2015-09" db="EMBL/GenBank/DDBJ databases">
        <authorList>
            <consortium name="Pathogen Informatics"/>
        </authorList>
    </citation>
    <scope>NUCLEOTIDE SEQUENCE [LARGE SCALE GENOMIC DNA]</scope>
    <source>
        <strain evidence="5 7">2789STDY5608838</strain>
        <strain evidence="6 8">2789STDY5834957</strain>
    </source>
</reference>
<evidence type="ECO:0000256" key="3">
    <source>
        <dbReference type="ARBA" id="ARBA00022839"/>
    </source>
</evidence>
<evidence type="ECO:0000313" key="5">
    <source>
        <dbReference type="EMBL" id="CUO09648.1"/>
    </source>
</evidence>
<name>A0A174CD57_9FIRM</name>
<dbReference type="InterPro" id="IPR047201">
    <property type="entry name" value="ERI-1_3'hExo-like"/>
</dbReference>
<evidence type="ECO:0000256" key="2">
    <source>
        <dbReference type="ARBA" id="ARBA00022801"/>
    </source>
</evidence>
<dbReference type="InterPro" id="IPR012337">
    <property type="entry name" value="RNaseH-like_sf"/>
</dbReference>
<dbReference type="GO" id="GO:0000175">
    <property type="term" value="F:3'-5'-RNA exonuclease activity"/>
    <property type="evidence" value="ECO:0007669"/>
    <property type="project" value="InterPro"/>
</dbReference>
<keyword evidence="1" id="KW-0540">Nuclease</keyword>
<dbReference type="AlphaFoldDB" id="A0A174CD57"/>
<dbReference type="InterPro" id="IPR013520">
    <property type="entry name" value="Ribonucl_H"/>
</dbReference>
<dbReference type="GeneID" id="75076994"/>
<dbReference type="Proteomes" id="UP000095447">
    <property type="component" value="Unassembled WGS sequence"/>
</dbReference>
<dbReference type="EMBL" id="CZBP01000021">
    <property type="protein sequence ID" value="CUQ22395.1"/>
    <property type="molecule type" value="Genomic_DNA"/>
</dbReference>
<protein>
    <submittedName>
        <fullName evidence="5">Exonuclease</fullName>
    </submittedName>
</protein>
<evidence type="ECO:0000259" key="4">
    <source>
        <dbReference type="SMART" id="SM00479"/>
    </source>
</evidence>
<gene>
    <name evidence="5" type="ORF">ERS852395_02071</name>
    <name evidence="6" type="ORF">ERS852569_02520</name>
</gene>
<dbReference type="Gene3D" id="3.30.420.10">
    <property type="entry name" value="Ribonuclease H-like superfamily/Ribonuclease H"/>
    <property type="match status" value="1"/>
</dbReference>
<dbReference type="GO" id="GO:0003676">
    <property type="term" value="F:nucleic acid binding"/>
    <property type="evidence" value="ECO:0007669"/>
    <property type="project" value="InterPro"/>
</dbReference>
<dbReference type="PANTHER" id="PTHR23044:SF61">
    <property type="entry name" value="3'-5' EXORIBONUCLEASE 1-RELATED"/>
    <property type="match status" value="1"/>
</dbReference>
<sequence>MNYIVFDLEWNQNPSGKKTRNDRLPFEIIEIGAVKVNSKKEITDHFHRLIKPQVYKWIHDSIHEVIHVDYKDLMKGVPFEQAVREFIDWCGEDWYFFTWGNQDVMELQRNMKFYGLLDLLPGPVTYYDVQKLYSISYDDGTHRCALEHAIDELKIEKSRGFHRALADAWYTAKVLEKINNIIIINHPSLDVYQNPKKKKDEIHISYPDHDKYVSREFATRERIMKDREVTSTRCPVCHLPAKRKLRWFMNNPKVYYSISNCEEHGLIRGKIRIRKTEDEKYFAVKTLRFTDTEEAEELRERKEVLRLRRKLKRSVEKEI</sequence>
<dbReference type="EMBL" id="CYZA01000010">
    <property type="protein sequence ID" value="CUO09648.1"/>
    <property type="molecule type" value="Genomic_DNA"/>
</dbReference>
<proteinExistence type="predicted"/>
<dbReference type="SUPFAM" id="SSF53098">
    <property type="entry name" value="Ribonuclease H-like"/>
    <property type="match status" value="1"/>
</dbReference>
<dbReference type="RefSeq" id="WP_008707772.1">
    <property type="nucleotide sequence ID" value="NZ_CYZA01000010.1"/>
</dbReference>
<evidence type="ECO:0000313" key="6">
    <source>
        <dbReference type="EMBL" id="CUQ22395.1"/>
    </source>
</evidence>
<dbReference type="InterPro" id="IPR051274">
    <property type="entry name" value="3-5_Exoribonuclease"/>
</dbReference>
<dbReference type="SMART" id="SM00479">
    <property type="entry name" value="EXOIII"/>
    <property type="match status" value="1"/>
</dbReference>
<dbReference type="Proteomes" id="UP000095762">
    <property type="component" value="Unassembled WGS sequence"/>
</dbReference>
<feature type="domain" description="Exonuclease" evidence="4">
    <location>
        <begin position="2"/>
        <end position="184"/>
    </location>
</feature>
<dbReference type="CDD" id="cd06133">
    <property type="entry name" value="ERI-1_3'hExo_like"/>
    <property type="match status" value="1"/>
</dbReference>
<keyword evidence="2" id="KW-0378">Hydrolase</keyword>
<dbReference type="Pfam" id="PF00929">
    <property type="entry name" value="RNase_T"/>
    <property type="match status" value="1"/>
</dbReference>
<evidence type="ECO:0000313" key="8">
    <source>
        <dbReference type="Proteomes" id="UP000095762"/>
    </source>
</evidence>
<dbReference type="InterPro" id="IPR036397">
    <property type="entry name" value="RNaseH_sf"/>
</dbReference>
<keyword evidence="3 5" id="KW-0269">Exonuclease</keyword>
<evidence type="ECO:0000313" key="7">
    <source>
        <dbReference type="Proteomes" id="UP000095447"/>
    </source>
</evidence>
<organism evidence="5 7">
    <name type="scientific">Blautia obeum</name>
    <dbReference type="NCBI Taxonomy" id="40520"/>
    <lineage>
        <taxon>Bacteria</taxon>
        <taxon>Bacillati</taxon>
        <taxon>Bacillota</taxon>
        <taxon>Clostridia</taxon>
        <taxon>Lachnospirales</taxon>
        <taxon>Lachnospiraceae</taxon>
        <taxon>Blautia</taxon>
    </lineage>
</organism>